<reference evidence="2 3" key="1">
    <citation type="submission" date="2024-09" db="EMBL/GenBank/DDBJ databases">
        <authorList>
            <person name="Sun Q."/>
            <person name="Mori K."/>
        </authorList>
    </citation>
    <scope>NUCLEOTIDE SEQUENCE [LARGE SCALE GENOMIC DNA]</scope>
    <source>
        <strain evidence="2 3">CGMCC 1.15906</strain>
    </source>
</reference>
<feature type="region of interest" description="Disordered" evidence="1">
    <location>
        <begin position="1"/>
        <end position="22"/>
    </location>
</feature>
<protein>
    <submittedName>
        <fullName evidence="2">Uncharacterized protein</fullName>
    </submittedName>
</protein>
<sequence>MPTDAEPPRVWPPSPAGSRELPIQDKAFPATITSGGVTLYLDAEEDLYYLQVPPGAEQKDIASLMRLAYSQGLELIDDSEDDLFDGHPVEQLIREDDSIRLYFWKVSD</sequence>
<dbReference type="EMBL" id="JBHLTC010000001">
    <property type="protein sequence ID" value="MFC0622802.1"/>
    <property type="molecule type" value="Genomic_DNA"/>
</dbReference>
<evidence type="ECO:0000313" key="3">
    <source>
        <dbReference type="Proteomes" id="UP001589890"/>
    </source>
</evidence>
<organism evidence="2 3">
    <name type="scientific">Kribbella deserti</name>
    <dbReference type="NCBI Taxonomy" id="1926257"/>
    <lineage>
        <taxon>Bacteria</taxon>
        <taxon>Bacillati</taxon>
        <taxon>Actinomycetota</taxon>
        <taxon>Actinomycetes</taxon>
        <taxon>Propionibacteriales</taxon>
        <taxon>Kribbellaceae</taxon>
        <taxon>Kribbella</taxon>
    </lineage>
</organism>
<name>A0ABV6QGE1_9ACTN</name>
<accession>A0ABV6QGE1</accession>
<dbReference type="RefSeq" id="WP_380043479.1">
    <property type="nucleotide sequence ID" value="NZ_JBHLTC010000001.1"/>
</dbReference>
<proteinExistence type="predicted"/>
<comment type="caution">
    <text evidence="2">The sequence shown here is derived from an EMBL/GenBank/DDBJ whole genome shotgun (WGS) entry which is preliminary data.</text>
</comment>
<gene>
    <name evidence="2" type="ORF">ACFFGN_01945</name>
</gene>
<keyword evidence="3" id="KW-1185">Reference proteome</keyword>
<dbReference type="Proteomes" id="UP001589890">
    <property type="component" value="Unassembled WGS sequence"/>
</dbReference>
<evidence type="ECO:0000256" key="1">
    <source>
        <dbReference type="SAM" id="MobiDB-lite"/>
    </source>
</evidence>
<evidence type="ECO:0000313" key="2">
    <source>
        <dbReference type="EMBL" id="MFC0622802.1"/>
    </source>
</evidence>